<keyword evidence="2" id="KW-0472">Membrane</keyword>
<keyword evidence="2" id="KW-0812">Transmembrane</keyword>
<name>A0A147FB20_MICTE</name>
<dbReference type="PATRIC" id="fig|2033.5.peg.2060"/>
<protein>
    <submittedName>
        <fullName evidence="3">Uncharacterized protein</fullName>
    </submittedName>
</protein>
<dbReference type="AlphaFoldDB" id="A0A147FB20"/>
<dbReference type="Proteomes" id="UP000072189">
    <property type="component" value="Unassembled WGS sequence"/>
</dbReference>
<keyword evidence="2" id="KW-1133">Transmembrane helix</keyword>
<evidence type="ECO:0000313" key="4">
    <source>
        <dbReference type="Proteomes" id="UP000072189"/>
    </source>
</evidence>
<evidence type="ECO:0000256" key="1">
    <source>
        <dbReference type="SAM" id="MobiDB-lite"/>
    </source>
</evidence>
<feature type="transmembrane region" description="Helical" evidence="2">
    <location>
        <begin position="15"/>
        <end position="37"/>
    </location>
</feature>
<dbReference type="EMBL" id="LDRV01000016">
    <property type="protein sequence ID" value="KTS13783.1"/>
    <property type="molecule type" value="Genomic_DNA"/>
</dbReference>
<evidence type="ECO:0000256" key="2">
    <source>
        <dbReference type="SAM" id="Phobius"/>
    </source>
</evidence>
<reference evidence="3 4" key="1">
    <citation type="journal article" date="2016" name="Front. Microbiol.">
        <title>Genomic Resource of Rice Seed Associated Bacteria.</title>
        <authorList>
            <person name="Midha S."/>
            <person name="Bansal K."/>
            <person name="Sharma S."/>
            <person name="Kumar N."/>
            <person name="Patil P.P."/>
            <person name="Chaudhry V."/>
            <person name="Patil P.B."/>
        </authorList>
    </citation>
    <scope>NUCLEOTIDE SEQUENCE [LARGE SCALE GENOMIC DNA]</scope>
    <source>
        <strain evidence="3 4">RSA3</strain>
    </source>
</reference>
<feature type="compositionally biased region" description="Polar residues" evidence="1">
    <location>
        <begin position="47"/>
        <end position="58"/>
    </location>
</feature>
<gene>
    <name evidence="3" type="ORF">RSA3_02920</name>
</gene>
<feature type="transmembrane region" description="Helical" evidence="2">
    <location>
        <begin position="103"/>
        <end position="125"/>
    </location>
</feature>
<proteinExistence type="predicted"/>
<organism evidence="3 4">
    <name type="scientific">Microbacterium testaceum</name>
    <name type="common">Aureobacterium testaceum</name>
    <name type="synonym">Brevibacterium testaceum</name>
    <dbReference type="NCBI Taxonomy" id="2033"/>
    <lineage>
        <taxon>Bacteria</taxon>
        <taxon>Bacillati</taxon>
        <taxon>Actinomycetota</taxon>
        <taxon>Actinomycetes</taxon>
        <taxon>Micrococcales</taxon>
        <taxon>Microbacteriaceae</taxon>
        <taxon>Microbacterium</taxon>
    </lineage>
</organism>
<evidence type="ECO:0000313" key="3">
    <source>
        <dbReference type="EMBL" id="KTS13783.1"/>
    </source>
</evidence>
<dbReference type="OrthoDB" id="5073774at2"/>
<feature type="region of interest" description="Disordered" evidence="1">
    <location>
        <begin position="47"/>
        <end position="68"/>
    </location>
</feature>
<dbReference type="RefSeq" id="WP_058596397.1">
    <property type="nucleotide sequence ID" value="NZ_LDRU01000040.1"/>
</dbReference>
<sequence length="162" mass="16267">MSLVTVAEHARRPRAVALVVVLTVAVIAGLLAMHAFAGHGTAIGHSASTAHSVSTGPGASTGHGGPTVHGVAAMASSPAHRSDHDSMALSPIDAASPSADHSMAWMACVLALLGAVIVFAAGAGLRLRLARPLLLSAGPARWSLVAHPLPPPDLAVLCIRRT</sequence>
<comment type="caution">
    <text evidence="3">The sequence shown here is derived from an EMBL/GenBank/DDBJ whole genome shotgun (WGS) entry which is preliminary data.</text>
</comment>
<accession>A0A147FB20</accession>